<feature type="transmembrane region" description="Helical" evidence="1">
    <location>
        <begin position="438"/>
        <end position="457"/>
    </location>
</feature>
<feature type="transmembrane region" description="Helical" evidence="1">
    <location>
        <begin position="7"/>
        <end position="25"/>
    </location>
</feature>
<keyword evidence="1" id="KW-1133">Transmembrane helix</keyword>
<dbReference type="RefSeq" id="WP_034742673.1">
    <property type="nucleotide sequence ID" value="NZ_BAUT01000005.1"/>
</dbReference>
<accession>W4PZ09</accession>
<feature type="transmembrane region" description="Helical" evidence="1">
    <location>
        <begin position="80"/>
        <end position="103"/>
    </location>
</feature>
<feature type="transmembrane region" description="Helical" evidence="1">
    <location>
        <begin position="316"/>
        <end position="335"/>
    </location>
</feature>
<keyword evidence="1" id="KW-0472">Membrane</keyword>
<evidence type="ECO:0000256" key="1">
    <source>
        <dbReference type="SAM" id="Phobius"/>
    </source>
</evidence>
<gene>
    <name evidence="2" type="ORF">JCM9140_918</name>
</gene>
<dbReference type="Proteomes" id="UP000018890">
    <property type="component" value="Unassembled WGS sequence"/>
</dbReference>
<feature type="transmembrane region" description="Helical" evidence="1">
    <location>
        <begin position="395"/>
        <end position="418"/>
    </location>
</feature>
<dbReference type="OrthoDB" id="2960907at2"/>
<dbReference type="AlphaFoldDB" id="W4PZ09"/>
<reference evidence="2" key="1">
    <citation type="journal article" date="2014" name="Genome Announc.">
        <title>Draft Genome Sequences of Three Alkaliphilic Bacillus Strains, Bacillus wakoensis JCM 9140T, Bacillus akibai JCM 9157T, and Bacillus hemicellulosilyticus JCM 9152T.</title>
        <authorList>
            <person name="Yuki M."/>
            <person name="Oshima K."/>
            <person name="Suda W."/>
            <person name="Oshida Y."/>
            <person name="Kitamura K."/>
            <person name="Iida T."/>
            <person name="Hattori M."/>
            <person name="Ohkuma M."/>
        </authorList>
    </citation>
    <scope>NUCLEOTIDE SEQUENCE [LARGE SCALE GENOMIC DNA]</scope>
    <source>
        <strain evidence="2">JCM 9140</strain>
    </source>
</reference>
<protein>
    <submittedName>
        <fullName evidence="2">Uncharacterized protein</fullName>
    </submittedName>
</protein>
<dbReference type="EMBL" id="BAUT01000005">
    <property type="protein sequence ID" value="GAE24952.1"/>
    <property type="molecule type" value="Genomic_DNA"/>
</dbReference>
<evidence type="ECO:0000313" key="3">
    <source>
        <dbReference type="Proteomes" id="UP000018890"/>
    </source>
</evidence>
<dbReference type="STRING" id="1236970.JCM9140_918"/>
<name>W4PZ09_9BACI</name>
<evidence type="ECO:0000313" key="2">
    <source>
        <dbReference type="EMBL" id="GAE24952.1"/>
    </source>
</evidence>
<organism evidence="2 3">
    <name type="scientific">Halalkalibacter wakoensis JCM 9140</name>
    <dbReference type="NCBI Taxonomy" id="1236970"/>
    <lineage>
        <taxon>Bacteria</taxon>
        <taxon>Bacillati</taxon>
        <taxon>Bacillota</taxon>
        <taxon>Bacilli</taxon>
        <taxon>Bacillales</taxon>
        <taxon>Bacillaceae</taxon>
        <taxon>Halalkalibacter</taxon>
    </lineage>
</organism>
<feature type="transmembrane region" description="Helical" evidence="1">
    <location>
        <begin position="204"/>
        <end position="222"/>
    </location>
</feature>
<proteinExistence type="predicted"/>
<feature type="transmembrane region" description="Helical" evidence="1">
    <location>
        <begin position="31"/>
        <end position="49"/>
    </location>
</feature>
<feature type="transmembrane region" description="Helical" evidence="1">
    <location>
        <begin position="248"/>
        <end position="269"/>
    </location>
</feature>
<feature type="transmembrane region" description="Helical" evidence="1">
    <location>
        <begin position="56"/>
        <end position="74"/>
    </location>
</feature>
<keyword evidence="1" id="KW-0812">Transmembrane</keyword>
<feature type="transmembrane region" description="Helical" evidence="1">
    <location>
        <begin position="355"/>
        <end position="383"/>
    </location>
</feature>
<comment type="caution">
    <text evidence="2">The sequence shown here is derived from an EMBL/GenBank/DDBJ whole genome shotgun (WGS) entry which is preliminary data.</text>
</comment>
<sequence>MKHFLEEYRYIIYTFVLFLFVANTFLDNKIITYVVGVLAIPMLFISFLYAAKLFRVLGLIFLLVGGGLFVYSGLPFYELPLFFTSTMPLLSFLAVLPWMNSVVRSGRFDRRINELMKTNISSLGNLYTRSSLTTYILCTYINLSALSISQEVLQDNMGKMKKKLRDSFISQSTLRAFSLALAWSPMEVIVAITVDGTGVSYVTFLPWLLLCSFTVLFIDLVWGKRKYGSMPYEQSEANRKQSLSFKQIFFHIVKLTTALSIFLVIVVSIGNYFELNFILSVTLVILPFSFIWAWLMKRFRSFVVIGWSSWKLRTNGMQNFVVLFLTLAFFSSSLNETPFLQFIQQPFFAAADHPLLILFLIQLTYLVMSMIGVHPIATIGILLEALPPLFEIINPLSIGIVLITGALATATVGTYGVTVTITAMNTNQSPYRITVRNLPFALLYGGVGTLIGFFILYL</sequence>
<keyword evidence="3" id="KW-1185">Reference proteome</keyword>
<feature type="transmembrane region" description="Helical" evidence="1">
    <location>
        <begin position="275"/>
        <end position="295"/>
    </location>
</feature>